<comment type="caution">
    <text evidence="1">The sequence shown here is derived from an EMBL/GenBank/DDBJ whole genome shotgun (WGS) entry which is preliminary data.</text>
</comment>
<name>A0AAV3XE17_9CYAN</name>
<keyword evidence="2" id="KW-1185">Reference proteome</keyword>
<evidence type="ECO:0000313" key="1">
    <source>
        <dbReference type="EMBL" id="GET38921.1"/>
    </source>
</evidence>
<dbReference type="EMBL" id="BLAY01000054">
    <property type="protein sequence ID" value="GET38921.1"/>
    <property type="molecule type" value="Genomic_DNA"/>
</dbReference>
<proteinExistence type="predicted"/>
<evidence type="ECO:0000313" key="2">
    <source>
        <dbReference type="Proteomes" id="UP001050975"/>
    </source>
</evidence>
<dbReference type="Proteomes" id="UP001050975">
    <property type="component" value="Unassembled WGS sequence"/>
</dbReference>
<protein>
    <submittedName>
        <fullName evidence="1">Uncharacterized protein</fullName>
    </submittedName>
</protein>
<gene>
    <name evidence="1" type="ORF">MiSe_36810</name>
</gene>
<reference evidence="1" key="1">
    <citation type="submission" date="2019-10" db="EMBL/GenBank/DDBJ databases">
        <title>Draft genome sequece of Microseira wollei NIES-4236.</title>
        <authorList>
            <person name="Yamaguchi H."/>
            <person name="Suzuki S."/>
            <person name="Kawachi M."/>
        </authorList>
    </citation>
    <scope>NUCLEOTIDE SEQUENCE</scope>
    <source>
        <strain evidence="1">NIES-4236</strain>
    </source>
</reference>
<dbReference type="AlphaFoldDB" id="A0AAV3XE17"/>
<accession>A0AAV3XE17</accession>
<sequence length="62" mass="6511">MEGDEPLDLIAGLLGDLDNLSRSRRGESATIGAVQNNNQTPADANVLAAFSTAIEIRERSGV</sequence>
<organism evidence="1 2">
    <name type="scientific">Microseira wollei NIES-4236</name>
    <dbReference type="NCBI Taxonomy" id="2530354"/>
    <lineage>
        <taxon>Bacteria</taxon>
        <taxon>Bacillati</taxon>
        <taxon>Cyanobacteriota</taxon>
        <taxon>Cyanophyceae</taxon>
        <taxon>Oscillatoriophycideae</taxon>
        <taxon>Aerosakkonematales</taxon>
        <taxon>Aerosakkonemataceae</taxon>
        <taxon>Microseira</taxon>
    </lineage>
</organism>